<feature type="compositionally biased region" description="Basic and acidic residues" evidence="11">
    <location>
        <begin position="639"/>
        <end position="653"/>
    </location>
</feature>
<keyword evidence="8" id="KW-0675">Receptor</keyword>
<dbReference type="PROSITE" id="PS51257">
    <property type="entry name" value="PROKAR_LIPOPROTEIN"/>
    <property type="match status" value="1"/>
</dbReference>
<evidence type="ECO:0000256" key="2">
    <source>
        <dbReference type="ARBA" id="ARBA00007242"/>
    </source>
</evidence>
<feature type="transmembrane region" description="Helical" evidence="12">
    <location>
        <begin position="274"/>
        <end position="293"/>
    </location>
</feature>
<feature type="chain" id="PRO_5043572171" description="G-protein coupled receptors family 3 profile domain-containing protein" evidence="13">
    <location>
        <begin position="21"/>
        <end position="653"/>
    </location>
</feature>
<dbReference type="EMBL" id="CAKOGL010000027">
    <property type="protein sequence ID" value="CAH2104418.1"/>
    <property type="molecule type" value="Genomic_DNA"/>
</dbReference>
<evidence type="ECO:0000256" key="1">
    <source>
        <dbReference type="ARBA" id="ARBA00004651"/>
    </source>
</evidence>
<keyword evidence="3" id="KW-1003">Cell membrane</keyword>
<dbReference type="InterPro" id="IPR043458">
    <property type="entry name" value="GPR158/179"/>
</dbReference>
<dbReference type="PANTHER" id="PTHR32546">
    <property type="entry name" value="G-PROTEIN COUPLED RECEPTOR 158-RELATED"/>
    <property type="match status" value="1"/>
</dbReference>
<evidence type="ECO:0000256" key="8">
    <source>
        <dbReference type="ARBA" id="ARBA00023170"/>
    </source>
</evidence>
<dbReference type="Proteomes" id="UP001153954">
    <property type="component" value="Unassembled WGS sequence"/>
</dbReference>
<keyword evidence="5 12" id="KW-1133">Transmembrane helix</keyword>
<comment type="similarity">
    <text evidence="2">Belongs to the G-protein coupled receptor 3 family.</text>
</comment>
<feature type="region of interest" description="Disordered" evidence="11">
    <location>
        <begin position="482"/>
        <end position="653"/>
    </location>
</feature>
<evidence type="ECO:0000256" key="5">
    <source>
        <dbReference type="ARBA" id="ARBA00022989"/>
    </source>
</evidence>
<name>A0AAU9V2M1_EUPED</name>
<feature type="domain" description="G-protein coupled receptors family 3 profile" evidence="14">
    <location>
        <begin position="273"/>
        <end position="467"/>
    </location>
</feature>
<keyword evidence="16" id="KW-1185">Reference proteome</keyword>
<evidence type="ECO:0000256" key="10">
    <source>
        <dbReference type="ARBA" id="ARBA00023224"/>
    </source>
</evidence>
<dbReference type="GO" id="GO:0004930">
    <property type="term" value="F:G protein-coupled receptor activity"/>
    <property type="evidence" value="ECO:0007669"/>
    <property type="project" value="UniProtKB-KW"/>
</dbReference>
<keyword evidence="10" id="KW-0807">Transducer</keyword>
<comment type="caution">
    <text evidence="15">The sequence shown here is derived from an EMBL/GenBank/DDBJ whole genome shotgun (WGS) entry which is preliminary data.</text>
</comment>
<accession>A0AAU9V2M1</accession>
<evidence type="ECO:0000256" key="12">
    <source>
        <dbReference type="SAM" id="Phobius"/>
    </source>
</evidence>
<keyword evidence="4 12" id="KW-0812">Transmembrane</keyword>
<evidence type="ECO:0000313" key="15">
    <source>
        <dbReference type="EMBL" id="CAH2104418.1"/>
    </source>
</evidence>
<dbReference type="GO" id="GO:0005886">
    <property type="term" value="C:plasma membrane"/>
    <property type="evidence" value="ECO:0007669"/>
    <property type="project" value="UniProtKB-SubCell"/>
</dbReference>
<evidence type="ECO:0000256" key="13">
    <source>
        <dbReference type="SAM" id="SignalP"/>
    </source>
</evidence>
<evidence type="ECO:0000256" key="3">
    <source>
        <dbReference type="ARBA" id="ARBA00022475"/>
    </source>
</evidence>
<feature type="transmembrane region" description="Helical" evidence="12">
    <location>
        <begin position="379"/>
        <end position="399"/>
    </location>
</feature>
<feature type="signal peptide" evidence="13">
    <location>
        <begin position="1"/>
        <end position="20"/>
    </location>
</feature>
<keyword evidence="6" id="KW-0297">G-protein coupled receptor</keyword>
<evidence type="ECO:0000256" key="4">
    <source>
        <dbReference type="ARBA" id="ARBA00022692"/>
    </source>
</evidence>
<evidence type="ECO:0000313" key="16">
    <source>
        <dbReference type="Proteomes" id="UP001153954"/>
    </source>
</evidence>
<sequence length="653" mass="69505">MGARWARCAALALAWCACAAAPASPPPAPSSAPVFCDPLLLKRTPPLPQNVRDYEAAVVQTARALSELVEQGAANEARAAALARAAARAPLNPPPAAVALGAPQLHLGILYIAEPSRLIVFQQNNSATLQQFWRTLASAWNASLVLWSNAWYSCEGSPGWWGGTAAARGGGPARAAAAIFRRISALPCEETMYEWLGGPPLCDPVTTDCEAFPSENTDIKLGYHCKCSSGYWHANGGGWIGRSTLSESGQMNCTPCGLGSNPVACLADAYRDSLLAANLAGILLCLVIGFIIFRKRKCKAVAMGMWTVLEVVLLGAMLMYASAASQYISVARWRCVAGAWLRELGFVACYGSVVLRLWVLLAEFRTRKAHRWTPKDSEVLRIVAAMVLGAACYLSAFTATTACDEDASAGCARAAWHHVTAAAELLLLAAGLRIAHAARNANVPFQVIYTSITNENLRILIWVIGYIAGDSAPLARATRAALEEKGRGSAAPSTDVVTHSGREEYPALPQASRKGKGKGKGKGKEAEWTAFGPSTSKEAAPQLAESQAEPAASWTEVVSRKTAAKKKKTTSAPPAKTAPPNKLAAPAQPEKKGATKPNLALPRSWAVIIKLRPETAARGQPTGRRSLRPRRASTLRSWESARSESASRRPERA</sequence>
<keyword evidence="9" id="KW-0325">Glycoprotein</keyword>
<evidence type="ECO:0000256" key="11">
    <source>
        <dbReference type="SAM" id="MobiDB-lite"/>
    </source>
</evidence>
<reference evidence="15" key="1">
    <citation type="submission" date="2022-03" db="EMBL/GenBank/DDBJ databases">
        <authorList>
            <person name="Tunstrom K."/>
        </authorList>
    </citation>
    <scope>NUCLEOTIDE SEQUENCE</scope>
</reference>
<dbReference type="PANTHER" id="PTHR32546:SF26">
    <property type="entry name" value="SMOG, ISOFORM D"/>
    <property type="match status" value="1"/>
</dbReference>
<proteinExistence type="inferred from homology"/>
<evidence type="ECO:0000256" key="9">
    <source>
        <dbReference type="ARBA" id="ARBA00023180"/>
    </source>
</evidence>
<feature type="compositionally biased region" description="Low complexity" evidence="11">
    <location>
        <begin position="570"/>
        <end position="587"/>
    </location>
</feature>
<dbReference type="Pfam" id="PF00003">
    <property type="entry name" value="7tm_3"/>
    <property type="match status" value="1"/>
</dbReference>
<feature type="transmembrane region" description="Helical" evidence="12">
    <location>
        <begin position="300"/>
        <end position="320"/>
    </location>
</feature>
<gene>
    <name evidence="15" type="ORF">EEDITHA_LOCUS18794</name>
</gene>
<protein>
    <recommendedName>
        <fullName evidence="14">G-protein coupled receptors family 3 profile domain-containing protein</fullName>
    </recommendedName>
</protein>
<keyword evidence="13" id="KW-0732">Signal</keyword>
<keyword evidence="7 12" id="KW-0472">Membrane</keyword>
<comment type="subcellular location">
    <subcellularLocation>
        <location evidence="1">Cell membrane</location>
        <topology evidence="1">Multi-pass membrane protein</topology>
    </subcellularLocation>
</comment>
<feature type="transmembrane region" description="Helical" evidence="12">
    <location>
        <begin position="340"/>
        <end position="359"/>
    </location>
</feature>
<evidence type="ECO:0000256" key="7">
    <source>
        <dbReference type="ARBA" id="ARBA00023136"/>
    </source>
</evidence>
<dbReference type="AlphaFoldDB" id="A0AAU9V2M1"/>
<evidence type="ECO:0000256" key="6">
    <source>
        <dbReference type="ARBA" id="ARBA00023040"/>
    </source>
</evidence>
<evidence type="ECO:0000259" key="14">
    <source>
        <dbReference type="Pfam" id="PF00003"/>
    </source>
</evidence>
<organism evidence="15 16">
    <name type="scientific">Euphydryas editha</name>
    <name type="common">Edith's checkerspot</name>
    <dbReference type="NCBI Taxonomy" id="104508"/>
    <lineage>
        <taxon>Eukaryota</taxon>
        <taxon>Metazoa</taxon>
        <taxon>Ecdysozoa</taxon>
        <taxon>Arthropoda</taxon>
        <taxon>Hexapoda</taxon>
        <taxon>Insecta</taxon>
        <taxon>Pterygota</taxon>
        <taxon>Neoptera</taxon>
        <taxon>Endopterygota</taxon>
        <taxon>Lepidoptera</taxon>
        <taxon>Glossata</taxon>
        <taxon>Ditrysia</taxon>
        <taxon>Papilionoidea</taxon>
        <taxon>Nymphalidae</taxon>
        <taxon>Nymphalinae</taxon>
        <taxon>Euphydryas</taxon>
    </lineage>
</organism>
<dbReference type="InterPro" id="IPR017978">
    <property type="entry name" value="GPCR_3_C"/>
</dbReference>